<organism evidence="1 2">
    <name type="scientific">Eretmocerus hayati</name>
    <dbReference type="NCBI Taxonomy" id="131215"/>
    <lineage>
        <taxon>Eukaryota</taxon>
        <taxon>Metazoa</taxon>
        <taxon>Ecdysozoa</taxon>
        <taxon>Arthropoda</taxon>
        <taxon>Hexapoda</taxon>
        <taxon>Insecta</taxon>
        <taxon>Pterygota</taxon>
        <taxon>Neoptera</taxon>
        <taxon>Endopterygota</taxon>
        <taxon>Hymenoptera</taxon>
        <taxon>Apocrita</taxon>
        <taxon>Proctotrupomorpha</taxon>
        <taxon>Chalcidoidea</taxon>
        <taxon>Aphelinidae</taxon>
        <taxon>Aphelininae</taxon>
        <taxon>Eretmocerus</taxon>
    </lineage>
</organism>
<protein>
    <submittedName>
        <fullName evidence="1">Uncharacterized protein</fullName>
    </submittedName>
</protein>
<accession>A0ACC2N5X0</accession>
<sequence>MDWLIERVNIYAMVSRIVKQKELHKENSMDPPQATGKLIGERLFINGYIYTKSQVDERGRSHWKCVRYCKEIEAEKCTSKAMTIDSPKAKQIVLRGPDKSKHNHSPSREELEEAMNLAKKNWNPKSIQRTGPSLKDAIAKIQQCSTTQYANSFRPPGRIRGRLNHRPKPNDKYRIGSDHVLKGLKQPILTTLNHSIIPQEARLKSQEQVKAKSHRPNNENNNRCPERESTQNTTKKPDAKNESVTVAAKDSTEPALQSTAKLIGNKLCISGFVYYGCSAGDLTRREKTYWKCARNNYKKQSKYERCSARAVTCYSPNGSLKVLKGPKESKHNHHQPSKTELDGILARWARRKRKSKKKQLDRLHLDQTRSNCVEQITQDKNFSALIENESSSSSEQGTITSLDRSNDQNDLSESCRTETRQPNSEDNTVTDCTCPGSGATNHRKMVVRQIGKRLYIDGYMYGKVTKTNKGTDWICRRFHNTNVTPKCEATARTIVRSPIEISFISGGPLESKHNHPPMTEEVEDAELLARFCGGENFTYQFVSRADSSMEIQDIIRKPCLQDKNEIGSNSEATDFSCNLESLRYRRFLIEFSEKPIFGKNSIIRALNASHDSRYNLQTAYDIIMKNREKIMKDLKNLKNDPRICSIRTRDGNYSLYEPGDAPAVEFCEKQQNQLTSNTHNDTQPLKEQENVISSTQEEGVGEDARHFKVSLSIKDIVNYWPPIPEPDSVADDTSAVVKIENDVSFHCVEVKKENDHVGDDYESNTRDSFEPSSEESGVSIAVNQSSNGSSTTLAMSKAQQQNTTDTERPIPNKSPHFPQNVERTDTTDKMSPQPILAESTSSQLDSPSTKPPITKSSLCQPQNILEPSPVNQTDPQTIWISSGSPQSSPSDFVEKIATSSQDRPLFTINLIFSQSLTYGTGTTQSTLSNVEGPIISNSKDHDQSTPKPCVESQAESRAFQSHSSDVNNSDTASSHDHRRNFITVKRQNEIEPPTISTTLHSLQSSCSKIKDKYPVRSVSCPLITSDHNDMCQMTPELHLARSKHLQLESSALHSPITSTSYNPSETIALSTSMNQTDPQAISTVTNSINLDSADVTRPIIISLHADHKNSSRSNVDGLMDASLQKDLVKPTKPSAKPNVFDQIVQEPKSSLSNFYGIENLTATSCHRNVERPVTVDQNPLQENCLGRRSVQSELVEVESQNPTSSQCHLGTMAKSATIDDSSSRTGLQHISNVPKAPQSNFRDVRSLTSESSPGHLQSLDQPNSMNQTDPQLSFADSTLSRSDSAGNQNQTPKSPLDHLQNIVGRTSFTQIPPESNFNEPMSTPRNARFQNLMNSQWYQSIARPSITHEIGKQRRKSKSKSSKSSTVARQTVSNSQYYPGNLTSSATNRIAPELMLASSGPYRFNWTDMERSIVSRLNDIYRNTSLAPQVSPYIQQPVMTAARPSQYNWPDVERQIHTYPQGYSRTGFQSTLTATRQFRYSWPDVERQIHKYPQGCYQTALQSTLAVTQPSQHGFFGASRPVFPSSHALSQSIPNLNTSNQFVPSPIPAVPEQPQFNFSGIQRPLVPSSQSYTESLSRSTGISQIGLQSNLAASQPLQTNFFDVARSTTLISQEPPHHFSKSTPTDHVNSQLMNMGNSSNSLNCPPNLNWFNSSVPGIPTPNMPTLLSSMQIPPRQYPAECNTSLIISADEQRNCPIVDSSRTYELGKWT</sequence>
<evidence type="ECO:0000313" key="2">
    <source>
        <dbReference type="Proteomes" id="UP001239111"/>
    </source>
</evidence>
<gene>
    <name evidence="1" type="ORF">QAD02_006702</name>
</gene>
<name>A0ACC2N5X0_9HYME</name>
<keyword evidence="2" id="KW-1185">Reference proteome</keyword>
<proteinExistence type="predicted"/>
<evidence type="ECO:0000313" key="1">
    <source>
        <dbReference type="EMBL" id="KAJ8665040.1"/>
    </source>
</evidence>
<dbReference type="Proteomes" id="UP001239111">
    <property type="component" value="Chromosome 4"/>
</dbReference>
<dbReference type="EMBL" id="CM056744">
    <property type="protein sequence ID" value="KAJ8665040.1"/>
    <property type="molecule type" value="Genomic_DNA"/>
</dbReference>
<reference evidence="1" key="1">
    <citation type="submission" date="2023-04" db="EMBL/GenBank/DDBJ databases">
        <title>A chromosome-level genome assembly of the parasitoid wasp Eretmocerus hayati.</title>
        <authorList>
            <person name="Zhong Y."/>
            <person name="Liu S."/>
            <person name="Liu Y."/>
        </authorList>
    </citation>
    <scope>NUCLEOTIDE SEQUENCE</scope>
    <source>
        <strain evidence="1">ZJU_SS_LIU_2023</strain>
    </source>
</reference>
<comment type="caution">
    <text evidence="1">The sequence shown here is derived from an EMBL/GenBank/DDBJ whole genome shotgun (WGS) entry which is preliminary data.</text>
</comment>